<dbReference type="RefSeq" id="WP_169192805.1">
    <property type="nucleotide sequence ID" value="NZ_CP046391.1"/>
</dbReference>
<dbReference type="GO" id="GO:0051287">
    <property type="term" value="F:NAD binding"/>
    <property type="evidence" value="ECO:0007669"/>
    <property type="project" value="InterPro"/>
</dbReference>
<evidence type="ECO:0000313" key="4">
    <source>
        <dbReference type="Proteomes" id="UP000500930"/>
    </source>
</evidence>
<feature type="domain" description="Semialdehyde dehydrogenase NAD-binding" evidence="2">
    <location>
        <begin position="4"/>
        <end position="120"/>
    </location>
</feature>
<name>A0A858PX31_9RICK</name>
<dbReference type="GO" id="GO:0008652">
    <property type="term" value="P:amino acid biosynthetic process"/>
    <property type="evidence" value="ECO:0007669"/>
    <property type="project" value="InterPro"/>
</dbReference>
<dbReference type="Gene3D" id="3.40.50.720">
    <property type="entry name" value="NAD(P)-binding Rossmann-like Domain"/>
    <property type="match status" value="1"/>
</dbReference>
<dbReference type="Gene3D" id="3.30.360.10">
    <property type="entry name" value="Dihydrodipicolinate Reductase, domain 2"/>
    <property type="match status" value="1"/>
</dbReference>
<accession>A0A858PX31</accession>
<reference evidence="3 4" key="1">
    <citation type="journal article" date="2020" name="Pathogens">
        <title>First Whole Genome Sequence of Anaplasma platys, an Obligate Intracellular Rickettsial Pathogen of Dogs.</title>
        <authorList>
            <person name="Llanes A."/>
            <person name="Rajeev S."/>
        </authorList>
    </citation>
    <scope>NUCLEOTIDE SEQUENCE [LARGE SCALE GENOMIC DNA]</scope>
    <source>
        <strain evidence="3 4">S3</strain>
    </source>
</reference>
<dbReference type="SUPFAM" id="SSF51735">
    <property type="entry name" value="NAD(P)-binding Rossmann-fold domains"/>
    <property type="match status" value="1"/>
</dbReference>
<dbReference type="InterPro" id="IPR000534">
    <property type="entry name" value="Semialdehyde_DH_NAD-bd"/>
</dbReference>
<dbReference type="InterPro" id="IPR036291">
    <property type="entry name" value="NAD(P)-bd_dom_sf"/>
</dbReference>
<proteinExistence type="inferred from homology"/>
<dbReference type="InterPro" id="IPR012280">
    <property type="entry name" value="Semialdhyde_DH_dimer_dom"/>
</dbReference>
<protein>
    <submittedName>
        <fullName evidence="3">Aspartate-semialdehyde dehydrogenase 2</fullName>
    </submittedName>
</protein>
<dbReference type="Pfam" id="PF02774">
    <property type="entry name" value="Semialdhyde_dhC"/>
    <property type="match status" value="1"/>
</dbReference>
<organism evidence="3 4">
    <name type="scientific">Anaplasma platys</name>
    <dbReference type="NCBI Taxonomy" id="949"/>
    <lineage>
        <taxon>Bacteria</taxon>
        <taxon>Pseudomonadati</taxon>
        <taxon>Pseudomonadota</taxon>
        <taxon>Alphaproteobacteria</taxon>
        <taxon>Rickettsiales</taxon>
        <taxon>Anaplasmataceae</taxon>
        <taxon>Anaplasma</taxon>
    </lineage>
</organism>
<keyword evidence="4" id="KW-1185">Reference proteome</keyword>
<dbReference type="CDD" id="cd17894">
    <property type="entry name" value="ASADH_USG1_N"/>
    <property type="match status" value="1"/>
</dbReference>
<dbReference type="PIRSF" id="PIRSF000148">
    <property type="entry name" value="ASA_dh"/>
    <property type="match status" value="1"/>
</dbReference>
<sequence>MSCKIVVVGATNSVGRSVLSLLSESGFPASHIVALSDCDKVQRDISYGEKDKIPVVRIGDYDFSDGGVAVFCSTEAISERYVGVAAERGCLVVDSTIHSRMNDGVPLVIPGVNEECIGDRKGNIIAVPGSIVIQLLTVLAPLRQRVRIERAVLSTYHAASHMGLEGMSELYDQTKSMFMNKKVQSKEFPRQISFNCIPCVGDLAEDGRSTEEICVATETKKIIGDGVEIFATCVAVPVFVSNSMAVNLELRSHISVEDVSGLLGEIPGVAVVNQTSEMVYVTPVDCVNDEEVYVSRIRIDDTVTHGLSMWIVADNVKLSASCIAQVVKILVAAKQ</sequence>
<dbReference type="Pfam" id="PF01118">
    <property type="entry name" value="Semialdhyde_dh"/>
    <property type="match status" value="1"/>
</dbReference>
<evidence type="ECO:0000313" key="3">
    <source>
        <dbReference type="EMBL" id="QJC27142.1"/>
    </source>
</evidence>
<dbReference type="GO" id="GO:0046983">
    <property type="term" value="F:protein dimerization activity"/>
    <property type="evidence" value="ECO:0007669"/>
    <property type="project" value="InterPro"/>
</dbReference>
<dbReference type="SMART" id="SM00859">
    <property type="entry name" value="Semialdhyde_dh"/>
    <property type="match status" value="1"/>
</dbReference>
<dbReference type="PANTHER" id="PTHR46278:SF2">
    <property type="entry name" value="ASPARTATE-SEMIALDEHYDE DEHYDROGENASE"/>
    <property type="match status" value="1"/>
</dbReference>
<dbReference type="SUPFAM" id="SSF55347">
    <property type="entry name" value="Glyceraldehyde-3-phosphate dehydrogenase-like, C-terminal domain"/>
    <property type="match status" value="1"/>
</dbReference>
<comment type="similarity">
    <text evidence="1">Belongs to the aspartate-semialdehyde dehydrogenase family.</text>
</comment>
<dbReference type="EMBL" id="CP046391">
    <property type="protein sequence ID" value="QJC27142.1"/>
    <property type="molecule type" value="Genomic_DNA"/>
</dbReference>
<evidence type="ECO:0000256" key="1">
    <source>
        <dbReference type="ARBA" id="ARBA00010584"/>
    </source>
</evidence>
<dbReference type="Proteomes" id="UP000500930">
    <property type="component" value="Chromosome"/>
</dbReference>
<evidence type="ECO:0000259" key="2">
    <source>
        <dbReference type="SMART" id="SM00859"/>
    </source>
</evidence>
<dbReference type="GO" id="GO:0016620">
    <property type="term" value="F:oxidoreductase activity, acting on the aldehyde or oxo group of donors, NAD or NADP as acceptor"/>
    <property type="evidence" value="ECO:0007669"/>
    <property type="project" value="InterPro"/>
</dbReference>
<dbReference type="PANTHER" id="PTHR46278">
    <property type="entry name" value="DEHYDROGENASE, PUTATIVE-RELATED"/>
    <property type="match status" value="1"/>
</dbReference>
<dbReference type="KEGG" id="aplt:ANPL_00065"/>
<dbReference type="AlphaFoldDB" id="A0A858PX31"/>
<dbReference type="NCBIfam" id="NF011456">
    <property type="entry name" value="PRK14874.1"/>
    <property type="match status" value="1"/>
</dbReference>
<gene>
    <name evidence="3" type="primary">asd2</name>
    <name evidence="3" type="ORF">ANPL_00065</name>
</gene>